<name>A0A517MGJ7_9BACT</name>
<dbReference type="Proteomes" id="UP000320672">
    <property type="component" value="Chromosome"/>
</dbReference>
<evidence type="ECO:0000313" key="2">
    <source>
        <dbReference type="Proteomes" id="UP000320672"/>
    </source>
</evidence>
<protein>
    <submittedName>
        <fullName evidence="1">Uncharacterized protein</fullName>
    </submittedName>
</protein>
<gene>
    <name evidence="1" type="ORF">FF011L_27890</name>
</gene>
<dbReference type="KEGG" id="rml:FF011L_27890"/>
<keyword evidence="2" id="KW-1185">Reference proteome</keyword>
<dbReference type="AlphaFoldDB" id="A0A517MGJ7"/>
<proteinExistence type="predicted"/>
<accession>A0A517MGJ7</accession>
<dbReference type="EMBL" id="CP036262">
    <property type="protein sequence ID" value="QDS94012.1"/>
    <property type="molecule type" value="Genomic_DNA"/>
</dbReference>
<sequence length="30" mass="3390">MDGKVSDRFFDRDGIVKYDIGEVGDERRGG</sequence>
<organism evidence="1 2">
    <name type="scientific">Roseimaritima multifibrata</name>
    <dbReference type="NCBI Taxonomy" id="1930274"/>
    <lineage>
        <taxon>Bacteria</taxon>
        <taxon>Pseudomonadati</taxon>
        <taxon>Planctomycetota</taxon>
        <taxon>Planctomycetia</taxon>
        <taxon>Pirellulales</taxon>
        <taxon>Pirellulaceae</taxon>
        <taxon>Roseimaritima</taxon>
    </lineage>
</organism>
<evidence type="ECO:0000313" key="1">
    <source>
        <dbReference type="EMBL" id="QDS94012.1"/>
    </source>
</evidence>
<reference evidence="1 2" key="1">
    <citation type="submission" date="2019-02" db="EMBL/GenBank/DDBJ databases">
        <title>Deep-cultivation of Planctomycetes and their phenomic and genomic characterization uncovers novel biology.</title>
        <authorList>
            <person name="Wiegand S."/>
            <person name="Jogler M."/>
            <person name="Boedeker C."/>
            <person name="Pinto D."/>
            <person name="Vollmers J."/>
            <person name="Rivas-Marin E."/>
            <person name="Kohn T."/>
            <person name="Peeters S.H."/>
            <person name="Heuer A."/>
            <person name="Rast P."/>
            <person name="Oberbeckmann S."/>
            <person name="Bunk B."/>
            <person name="Jeske O."/>
            <person name="Meyerdierks A."/>
            <person name="Storesund J.E."/>
            <person name="Kallscheuer N."/>
            <person name="Luecker S."/>
            <person name="Lage O.M."/>
            <person name="Pohl T."/>
            <person name="Merkel B.J."/>
            <person name="Hornburger P."/>
            <person name="Mueller R.-W."/>
            <person name="Bruemmer F."/>
            <person name="Labrenz M."/>
            <person name="Spormann A.M."/>
            <person name="Op den Camp H."/>
            <person name="Overmann J."/>
            <person name="Amann R."/>
            <person name="Jetten M.S.M."/>
            <person name="Mascher T."/>
            <person name="Medema M.H."/>
            <person name="Devos D.P."/>
            <person name="Kaster A.-K."/>
            <person name="Ovreas L."/>
            <person name="Rohde M."/>
            <person name="Galperin M.Y."/>
            <person name="Jogler C."/>
        </authorList>
    </citation>
    <scope>NUCLEOTIDE SEQUENCE [LARGE SCALE GENOMIC DNA]</scope>
    <source>
        <strain evidence="1 2">FF011L</strain>
    </source>
</reference>